<evidence type="ECO:0000313" key="3">
    <source>
        <dbReference type="Proteomes" id="UP001261871"/>
    </source>
</evidence>
<dbReference type="EMBL" id="JAVDTX010000005">
    <property type="protein sequence ID" value="MDR6845667.1"/>
    <property type="molecule type" value="Genomic_DNA"/>
</dbReference>
<accession>A0ABU1S401</accession>
<dbReference type="Proteomes" id="UP001261871">
    <property type="component" value="Unassembled WGS sequence"/>
</dbReference>
<evidence type="ECO:0000259" key="1">
    <source>
        <dbReference type="Pfam" id="PF22563"/>
    </source>
</evidence>
<evidence type="ECO:0000313" key="2">
    <source>
        <dbReference type="EMBL" id="MDR6845667.1"/>
    </source>
</evidence>
<dbReference type="RefSeq" id="WP_310007170.1">
    <property type="nucleotide sequence ID" value="NZ_JAVDTX010000005.1"/>
</dbReference>
<keyword evidence="3" id="KW-1185">Reference proteome</keyword>
<comment type="caution">
    <text evidence="2">The sequence shown here is derived from an EMBL/GenBank/DDBJ whole genome shotgun (WGS) entry which is preliminary data.</text>
</comment>
<name>A0ABU1S401_9FLAO</name>
<dbReference type="SUPFAM" id="SSF52172">
    <property type="entry name" value="CheY-like"/>
    <property type="match status" value="1"/>
</dbReference>
<dbReference type="Gene3D" id="3.40.50.2300">
    <property type="match status" value="1"/>
</dbReference>
<sequence length="561" mass="64520">MTKILNINPENIKTIFNNENYKIIDFSFPSISFDPKESSDFNIDSFICKRVINEISKIECDLIVIPVSLTVNFLEFVGLRLAYHIRLTSTQNQYKPIIFLSDINLNELLKLNDLCEILYANGSYLLKTNEAELVALIETGKLRDLSQNDFKIFVNKINFSSPENYLSNHSIANEWGISRWAGVLKVSDEKITQVKENVESLLYFKYLQNKYPPSITIVSNYLCSGRGKVVYIDDEWNKGWKTVLEKFFSFSQQIDFSVLEENFKDKTSCDIERIVKDFIISENPDLIILDLRLNDNDFTHNTLKLFTGYKILEAIKALNPGYQIIIFSATSKIWNLLELQKNGANGFILKEAPELNVETNYAKKSIEFLKKHVEKALSKTKHRSIWQLMQKAKNATNYSNSNYISESAISIEIAWGLMVSGNLNYAYLSLYQAIEKYGESEWRSSDNSMIESSGALIKIIEITSPAPAYSSTWMLKYVFNRTGSYFKIENVIITQEEKISALVQVSAVCAFRLGKDDVYLQKIGMLNQLRNDIAHRGKQLNSYTEIEELLNLLYEIRNTNI</sequence>
<protein>
    <submittedName>
        <fullName evidence="2">CheY-like chemotaxis protein</fullName>
    </submittedName>
</protein>
<reference evidence="2 3" key="1">
    <citation type="submission" date="2023-07" db="EMBL/GenBank/DDBJ databases">
        <title>Sorghum-associated microbial communities from plants grown in Nebraska, USA.</title>
        <authorList>
            <person name="Schachtman D."/>
        </authorList>
    </citation>
    <scope>NUCLEOTIDE SEQUENCE [LARGE SCALE GENOMIC DNA]</scope>
    <source>
        <strain evidence="2 3">BE124</strain>
    </source>
</reference>
<dbReference type="InterPro" id="IPR054592">
    <property type="entry name" value="iREC"/>
</dbReference>
<dbReference type="InterPro" id="IPR011006">
    <property type="entry name" value="CheY-like_superfamily"/>
</dbReference>
<dbReference type="Pfam" id="PF22563">
    <property type="entry name" value="iREC"/>
    <property type="match status" value="1"/>
</dbReference>
<organism evidence="2 3">
    <name type="scientific">Flavobacterium granuli</name>
    <dbReference type="NCBI Taxonomy" id="280093"/>
    <lineage>
        <taxon>Bacteria</taxon>
        <taxon>Pseudomonadati</taxon>
        <taxon>Bacteroidota</taxon>
        <taxon>Flavobacteriia</taxon>
        <taxon>Flavobacteriales</taxon>
        <taxon>Flavobacteriaceae</taxon>
        <taxon>Flavobacterium</taxon>
    </lineage>
</organism>
<feature type="domain" description="Inactive Receiver" evidence="1">
    <location>
        <begin position="33"/>
        <end position="125"/>
    </location>
</feature>
<gene>
    <name evidence="2" type="ORF">J2W95_002377</name>
</gene>
<dbReference type="CDD" id="cd00156">
    <property type="entry name" value="REC"/>
    <property type="match status" value="1"/>
</dbReference>
<proteinExistence type="predicted"/>